<dbReference type="Proteomes" id="UP001357223">
    <property type="component" value="Chromosome"/>
</dbReference>
<keyword evidence="2" id="KW-1185">Reference proteome</keyword>
<gene>
    <name evidence="1" type="ORF">R4Z09_07155</name>
</gene>
<protein>
    <submittedName>
        <fullName evidence="1">Uncharacterized protein</fullName>
    </submittedName>
</protein>
<proteinExistence type="predicted"/>
<accession>A0ABZ2CGV2</accession>
<sequence length="99" mass="11525">MAELIISLSGWMIISTGFVPMYIQLHNQLIQLEEKSAALHLFYEYLQTVTVEDANMENIVMTKEDKPFSIEWLGVDKKEVMIRYEDVFGKVVEIRETVP</sequence>
<organism evidence="1 2">
    <name type="scientific">Niallia oryzisoli</name>
    <dbReference type="NCBI Taxonomy" id="1737571"/>
    <lineage>
        <taxon>Bacteria</taxon>
        <taxon>Bacillati</taxon>
        <taxon>Bacillota</taxon>
        <taxon>Bacilli</taxon>
        <taxon>Bacillales</taxon>
        <taxon>Bacillaceae</taxon>
        <taxon>Niallia</taxon>
    </lineage>
</organism>
<dbReference type="RefSeq" id="WP_338451648.1">
    <property type="nucleotide sequence ID" value="NZ_CP137640.1"/>
</dbReference>
<dbReference type="EMBL" id="CP137640">
    <property type="protein sequence ID" value="WVX82753.1"/>
    <property type="molecule type" value="Genomic_DNA"/>
</dbReference>
<evidence type="ECO:0000313" key="1">
    <source>
        <dbReference type="EMBL" id="WVX82753.1"/>
    </source>
</evidence>
<evidence type="ECO:0000313" key="2">
    <source>
        <dbReference type="Proteomes" id="UP001357223"/>
    </source>
</evidence>
<reference evidence="1 2" key="1">
    <citation type="submission" date="2023-10" db="EMBL/GenBank/DDBJ databases">
        <title>Niallia locisalis sp.nov. isolated from a salt pond sample.</title>
        <authorList>
            <person name="Li X.-J."/>
            <person name="Dong L."/>
        </authorList>
    </citation>
    <scope>NUCLEOTIDE SEQUENCE [LARGE SCALE GENOMIC DNA]</scope>
    <source>
        <strain evidence="1 2">DSM 29761</strain>
    </source>
</reference>
<name>A0ABZ2CGV2_9BACI</name>